<feature type="domain" description="VOC" evidence="1">
    <location>
        <begin position="7"/>
        <end position="136"/>
    </location>
</feature>
<accession>A0ABT3SP06</accession>
<dbReference type="Pfam" id="PF00903">
    <property type="entry name" value="Glyoxalase"/>
    <property type="match status" value="1"/>
</dbReference>
<dbReference type="InterPro" id="IPR029068">
    <property type="entry name" value="Glyas_Bleomycin-R_OHBP_Dase"/>
</dbReference>
<evidence type="ECO:0000259" key="1">
    <source>
        <dbReference type="PROSITE" id="PS51819"/>
    </source>
</evidence>
<evidence type="ECO:0000313" key="2">
    <source>
        <dbReference type="EMBL" id="MCX2940522.1"/>
    </source>
</evidence>
<dbReference type="SUPFAM" id="SSF54593">
    <property type="entry name" value="Glyoxalase/Bleomycin resistance protein/Dihydroxybiphenyl dioxygenase"/>
    <property type="match status" value="1"/>
</dbReference>
<gene>
    <name evidence="2" type="ORF">ORI27_27905</name>
</gene>
<dbReference type="Gene3D" id="3.10.180.10">
    <property type="entry name" value="2,3-Dihydroxybiphenyl 1,2-Dioxygenase, domain 1"/>
    <property type="match status" value="1"/>
</dbReference>
<organism evidence="2 3">
    <name type="scientific">Mycobacterium pinniadriaticum</name>
    <dbReference type="NCBI Taxonomy" id="2994102"/>
    <lineage>
        <taxon>Bacteria</taxon>
        <taxon>Bacillati</taxon>
        <taxon>Actinomycetota</taxon>
        <taxon>Actinomycetes</taxon>
        <taxon>Mycobacteriales</taxon>
        <taxon>Mycobacteriaceae</taxon>
        <taxon>Mycobacterium</taxon>
    </lineage>
</organism>
<dbReference type="EMBL" id="JAPJDO010000041">
    <property type="protein sequence ID" value="MCX2940522.1"/>
    <property type="molecule type" value="Genomic_DNA"/>
</dbReference>
<evidence type="ECO:0000313" key="3">
    <source>
        <dbReference type="Proteomes" id="UP001300745"/>
    </source>
</evidence>
<reference evidence="2 3" key="1">
    <citation type="submission" date="2022-11" db="EMBL/GenBank/DDBJ databases">
        <title>Mycobacterium sp. nov.</title>
        <authorList>
            <person name="Papic B."/>
            <person name="Spicic S."/>
            <person name="Duvnjak S."/>
        </authorList>
    </citation>
    <scope>NUCLEOTIDE SEQUENCE [LARGE SCALE GENOMIC DNA]</scope>
    <source>
        <strain evidence="2 3">CVI_P4</strain>
    </source>
</reference>
<comment type="caution">
    <text evidence="2">The sequence shown here is derived from an EMBL/GenBank/DDBJ whole genome shotgun (WGS) entry which is preliminary data.</text>
</comment>
<dbReference type="InterPro" id="IPR004360">
    <property type="entry name" value="Glyas_Fos-R_dOase_dom"/>
</dbReference>
<proteinExistence type="predicted"/>
<dbReference type="RefSeq" id="WP_266000367.1">
    <property type="nucleotide sequence ID" value="NZ_JAPJDN010000041.1"/>
</dbReference>
<keyword evidence="3" id="KW-1185">Reference proteome</keyword>
<dbReference type="Proteomes" id="UP001300745">
    <property type="component" value="Unassembled WGS sequence"/>
</dbReference>
<protein>
    <submittedName>
        <fullName evidence="2">VOC family protein</fullName>
    </submittedName>
</protein>
<sequence length="137" mass="14922">MPIDTTAIAHLRLTVTDIKRSREFYDSVFGWPVFAALPENADAATREQLSFLFGGVIYNIGTALIGLRPTGTGTFDEDRVGLDHLAFGLPGLPDLEMAAAHLDALGIAHEPIKDIGVSYILEFRDPDNIALELTARK</sequence>
<dbReference type="InterPro" id="IPR037523">
    <property type="entry name" value="VOC_core"/>
</dbReference>
<dbReference type="PROSITE" id="PS51819">
    <property type="entry name" value="VOC"/>
    <property type="match status" value="1"/>
</dbReference>
<name>A0ABT3SP06_9MYCO</name>